<dbReference type="InterPro" id="IPR025558">
    <property type="entry name" value="DUF4283"/>
</dbReference>
<feature type="compositionally biased region" description="Polar residues" evidence="4">
    <location>
        <begin position="210"/>
        <end position="229"/>
    </location>
</feature>
<dbReference type="PANTHER" id="PTHR23091">
    <property type="entry name" value="N-TERMINAL ACETYLTRANSFERASE"/>
    <property type="match status" value="1"/>
</dbReference>
<keyword evidence="1" id="KW-0808">Transferase</keyword>
<dbReference type="PANTHER" id="PTHR23091:SF4">
    <property type="entry name" value="N-TERMINAL AMINO-ACID N(ALPHA)-ACETYLTRANSFERASE NATA"/>
    <property type="match status" value="1"/>
</dbReference>
<protein>
    <submittedName>
        <fullName evidence="6">N-alpha-acetyltransferase 10</fullName>
    </submittedName>
</protein>
<dbReference type="GO" id="GO:1990190">
    <property type="term" value="F:protein-N-terminal-glutamate acetyltransferase activity"/>
    <property type="evidence" value="ECO:0007669"/>
    <property type="project" value="TreeGrafter"/>
</dbReference>
<feature type="region of interest" description="Disordered" evidence="4">
    <location>
        <begin position="346"/>
        <end position="402"/>
    </location>
</feature>
<dbReference type="EMBL" id="VEPZ02000505">
    <property type="protein sequence ID" value="KAE8723745.1"/>
    <property type="molecule type" value="Genomic_DNA"/>
</dbReference>
<evidence type="ECO:0000256" key="4">
    <source>
        <dbReference type="SAM" id="MobiDB-lite"/>
    </source>
</evidence>
<gene>
    <name evidence="6" type="ORF">F3Y22_tig00011761pilonHSYRG00083</name>
</gene>
<keyword evidence="7" id="KW-1185">Reference proteome</keyword>
<dbReference type="Gene3D" id="3.40.630.30">
    <property type="match status" value="1"/>
</dbReference>
<reference evidence="6" key="1">
    <citation type="submission" date="2019-09" db="EMBL/GenBank/DDBJ databases">
        <title>Draft genome information of white flower Hibiscus syriacus.</title>
        <authorList>
            <person name="Kim Y.-M."/>
        </authorList>
    </citation>
    <scope>NUCLEOTIDE SEQUENCE [LARGE SCALE GENOMIC DNA]</scope>
    <source>
        <strain evidence="6">YM2019G1</strain>
    </source>
</reference>
<dbReference type="AlphaFoldDB" id="A0A6A3C3H8"/>
<evidence type="ECO:0000256" key="2">
    <source>
        <dbReference type="ARBA" id="ARBA00023315"/>
    </source>
</evidence>
<evidence type="ECO:0000313" key="7">
    <source>
        <dbReference type="Proteomes" id="UP000436088"/>
    </source>
</evidence>
<feature type="compositionally biased region" description="Basic residues" evidence="4">
    <location>
        <begin position="346"/>
        <end position="365"/>
    </location>
</feature>
<evidence type="ECO:0000256" key="3">
    <source>
        <dbReference type="ARBA" id="ARBA00025786"/>
    </source>
</evidence>
<dbReference type="Pfam" id="PF00583">
    <property type="entry name" value="Acetyltransf_1"/>
    <property type="match status" value="1"/>
</dbReference>
<proteinExistence type="inferred from homology"/>
<evidence type="ECO:0000256" key="1">
    <source>
        <dbReference type="ARBA" id="ARBA00022679"/>
    </source>
</evidence>
<feature type="compositionally biased region" description="Basic and acidic residues" evidence="4">
    <location>
        <begin position="385"/>
        <end position="402"/>
    </location>
</feature>
<dbReference type="Pfam" id="PF14111">
    <property type="entry name" value="DUF4283"/>
    <property type="match status" value="1"/>
</dbReference>
<keyword evidence="2" id="KW-0012">Acyltransferase</keyword>
<name>A0A6A3C3H8_HIBSY</name>
<sequence>MSDSRKPSQITDATKKVRLKQTDVEYPEFAAMAMDEPLAENFPSYASILAEDIITGTKYGLPSIQFSDHAYKIMEESMSNTVVLKVLGHTIGLNAVTNKTSSFWRPTKPFTLIDLENEYFLSRFQSEDDFDNVLSKGHCLDPLPGLPEYMYKKKILLSIGKLIGRVAKLDFHKDISNRRCFTRIGVYANLKEPLISRVVVENWMDCDKSSPSSDTLMESSAVNPGTNTPRGDDSPGSLAFGPWMIVERRCRRNPLFPACRGNECHDHNTSLVVLRTHRKLGLAIKLMIAAQAAMEQVFRAEYVLLHVRKSNRATFNLYAQTLGYKIHDVEAKYYVDGEDAYDMRKQLKRKSSHHQNHQNHHHHHHDGSGFCLGDARSAEIANTRGDSKSESKARTESGSKAG</sequence>
<dbReference type="SUPFAM" id="SSF55729">
    <property type="entry name" value="Acyl-CoA N-acyltransferases (Nat)"/>
    <property type="match status" value="1"/>
</dbReference>
<dbReference type="GO" id="GO:0031415">
    <property type="term" value="C:NatA complex"/>
    <property type="evidence" value="ECO:0007669"/>
    <property type="project" value="InterPro"/>
</dbReference>
<dbReference type="InterPro" id="IPR000182">
    <property type="entry name" value="GNAT_dom"/>
</dbReference>
<evidence type="ECO:0000259" key="5">
    <source>
        <dbReference type="PROSITE" id="PS51186"/>
    </source>
</evidence>
<evidence type="ECO:0000313" key="6">
    <source>
        <dbReference type="EMBL" id="KAE8723745.1"/>
    </source>
</evidence>
<accession>A0A6A3C3H8</accession>
<dbReference type="InterPro" id="IPR016181">
    <property type="entry name" value="Acyl_CoA_acyltransferase"/>
</dbReference>
<feature type="region of interest" description="Disordered" evidence="4">
    <location>
        <begin position="210"/>
        <end position="236"/>
    </location>
</feature>
<comment type="similarity">
    <text evidence="3">Belongs to the acetyltransferase family. ARD1 subfamily.</text>
</comment>
<dbReference type="Proteomes" id="UP000436088">
    <property type="component" value="Unassembled WGS sequence"/>
</dbReference>
<dbReference type="PROSITE" id="PS51186">
    <property type="entry name" value="GNAT"/>
    <property type="match status" value="1"/>
</dbReference>
<comment type="caution">
    <text evidence="6">The sequence shown here is derived from an EMBL/GenBank/DDBJ whole genome shotgun (WGS) entry which is preliminary data.</text>
</comment>
<dbReference type="GO" id="GO:1990189">
    <property type="term" value="F:protein N-terminal-serine acetyltransferase activity"/>
    <property type="evidence" value="ECO:0007669"/>
    <property type="project" value="TreeGrafter"/>
</dbReference>
<feature type="domain" description="N-acetyltransferase" evidence="5">
    <location>
        <begin position="259"/>
        <end position="348"/>
    </location>
</feature>
<dbReference type="InterPro" id="IPR045047">
    <property type="entry name" value="Ard1-like"/>
</dbReference>
<organism evidence="6 7">
    <name type="scientific">Hibiscus syriacus</name>
    <name type="common">Rose of Sharon</name>
    <dbReference type="NCBI Taxonomy" id="106335"/>
    <lineage>
        <taxon>Eukaryota</taxon>
        <taxon>Viridiplantae</taxon>
        <taxon>Streptophyta</taxon>
        <taxon>Embryophyta</taxon>
        <taxon>Tracheophyta</taxon>
        <taxon>Spermatophyta</taxon>
        <taxon>Magnoliopsida</taxon>
        <taxon>eudicotyledons</taxon>
        <taxon>Gunneridae</taxon>
        <taxon>Pentapetalae</taxon>
        <taxon>rosids</taxon>
        <taxon>malvids</taxon>
        <taxon>Malvales</taxon>
        <taxon>Malvaceae</taxon>
        <taxon>Malvoideae</taxon>
        <taxon>Hibiscus</taxon>
    </lineage>
</organism>